<evidence type="ECO:0000313" key="1">
    <source>
        <dbReference type="EMBL" id="KAK1943318.1"/>
    </source>
</evidence>
<comment type="caution">
    <text evidence="1">The sequence shown here is derived from an EMBL/GenBank/DDBJ whole genome shotgun (WGS) entry which is preliminary data.</text>
</comment>
<accession>A0AAD9GS94</accession>
<dbReference type="Proteomes" id="UP001259832">
    <property type="component" value="Unassembled WGS sequence"/>
</dbReference>
<evidence type="ECO:0000313" key="2">
    <source>
        <dbReference type="Proteomes" id="UP001259832"/>
    </source>
</evidence>
<dbReference type="AlphaFoldDB" id="A0AAD9GS94"/>
<keyword evidence="2" id="KW-1185">Reference proteome</keyword>
<proteinExistence type="predicted"/>
<reference evidence="1" key="1">
    <citation type="submission" date="2023-08" db="EMBL/GenBank/DDBJ databases">
        <title>Reference Genome Resource for the Citrus Pathogen Phytophthora citrophthora.</title>
        <authorList>
            <person name="Moller H."/>
            <person name="Coetzee B."/>
            <person name="Rose L.J."/>
            <person name="Van Niekerk J.M."/>
        </authorList>
    </citation>
    <scope>NUCLEOTIDE SEQUENCE</scope>
    <source>
        <strain evidence="1">STE-U-9442</strain>
    </source>
</reference>
<organism evidence="1 2">
    <name type="scientific">Phytophthora citrophthora</name>
    <dbReference type="NCBI Taxonomy" id="4793"/>
    <lineage>
        <taxon>Eukaryota</taxon>
        <taxon>Sar</taxon>
        <taxon>Stramenopiles</taxon>
        <taxon>Oomycota</taxon>
        <taxon>Peronosporomycetes</taxon>
        <taxon>Peronosporales</taxon>
        <taxon>Peronosporaceae</taxon>
        <taxon>Phytophthora</taxon>
    </lineage>
</organism>
<name>A0AAD9GS94_9STRA</name>
<sequence length="97" mass="10841">MAKKVSAKLTRSKSMNALDDANYITALRGNKKALKKLNIDMYQRIEKMGFDPDGMLTRMKQIDGDNINFDFSVLLWLSGGENTPLGSVNERIKASLS</sequence>
<gene>
    <name evidence="1" type="ORF">P3T76_004714</name>
</gene>
<protein>
    <submittedName>
        <fullName evidence="1">Uncharacterized protein</fullName>
    </submittedName>
</protein>
<dbReference type="EMBL" id="JASMQC010000007">
    <property type="protein sequence ID" value="KAK1943318.1"/>
    <property type="molecule type" value="Genomic_DNA"/>
</dbReference>